<feature type="region of interest" description="Disordered" evidence="1">
    <location>
        <begin position="124"/>
        <end position="145"/>
    </location>
</feature>
<evidence type="ECO:0000256" key="1">
    <source>
        <dbReference type="SAM" id="MobiDB-lite"/>
    </source>
</evidence>
<dbReference type="Proteomes" id="UP001355207">
    <property type="component" value="Chromosome 10"/>
</dbReference>
<reference evidence="2 3" key="1">
    <citation type="submission" date="2024-01" db="EMBL/GenBank/DDBJ databases">
        <title>Comparative genomics of Cryptococcus and Kwoniella reveals pathogenesis evolution and contrasting modes of karyotype evolution via chromosome fusion or intercentromeric recombination.</title>
        <authorList>
            <person name="Coelho M.A."/>
            <person name="David-Palma M."/>
            <person name="Shea T."/>
            <person name="Bowers K."/>
            <person name="McGinley-Smith S."/>
            <person name="Mohammad A.W."/>
            <person name="Gnirke A."/>
            <person name="Yurkov A.M."/>
            <person name="Nowrousian M."/>
            <person name="Sun S."/>
            <person name="Cuomo C.A."/>
            <person name="Heitman J."/>
        </authorList>
    </citation>
    <scope>NUCLEOTIDE SEQUENCE [LARGE SCALE GENOMIC DNA]</scope>
    <source>
        <strain evidence="2 3">CBS 6074</strain>
    </source>
</reference>
<name>A0AAX4K3F9_9TREE</name>
<dbReference type="EMBL" id="CP144107">
    <property type="protein sequence ID" value="WWC92092.1"/>
    <property type="molecule type" value="Genomic_DNA"/>
</dbReference>
<evidence type="ECO:0000313" key="3">
    <source>
        <dbReference type="Proteomes" id="UP001355207"/>
    </source>
</evidence>
<dbReference type="AlphaFoldDB" id="A0AAX4K3F9"/>
<dbReference type="GeneID" id="91097715"/>
<evidence type="ECO:0008006" key="4">
    <source>
        <dbReference type="Google" id="ProtNLM"/>
    </source>
</evidence>
<feature type="region of interest" description="Disordered" evidence="1">
    <location>
        <begin position="1"/>
        <end position="53"/>
    </location>
</feature>
<evidence type="ECO:0000313" key="2">
    <source>
        <dbReference type="EMBL" id="WWC92092.1"/>
    </source>
</evidence>
<proteinExistence type="predicted"/>
<accession>A0AAX4K3F9</accession>
<feature type="compositionally biased region" description="Polar residues" evidence="1">
    <location>
        <begin position="124"/>
        <end position="133"/>
    </location>
</feature>
<dbReference type="RefSeq" id="XP_066078854.1">
    <property type="nucleotide sequence ID" value="XM_066222757.1"/>
</dbReference>
<feature type="compositionally biased region" description="Low complexity" evidence="1">
    <location>
        <begin position="35"/>
        <end position="47"/>
    </location>
</feature>
<keyword evidence="3" id="KW-1185">Reference proteome</keyword>
<protein>
    <recommendedName>
        <fullName evidence="4">GBD/FH3 domain-containing protein</fullName>
    </recommendedName>
</protein>
<gene>
    <name evidence="2" type="ORF">L201_007046</name>
</gene>
<feature type="compositionally biased region" description="Polar residues" evidence="1">
    <location>
        <begin position="1"/>
        <end position="14"/>
    </location>
</feature>
<sequence>MASSSSHSISPTKYSATSPTILPPPPSPGRRRTNSRASGSNDGSGSDNWDKLIRSPRIQSSPILLKPLPATSSLTKESIYASELELDKQIKQVKKEVLLKEALQEQLFSVERLKIKNEQGNWSNLQKQKQINSKKGKESDDSDFGSWGKSKKFVNEPQAFELYKAIDKHDLEYIMRIRDHKFNLLLQKNGGNEFPIVYTTRLGDQYRDIVILLVGALSRYVNHLDPEDFEKKETLRTLKALRANLKLAIDHTLNNLPPGHSPILLSSYLQVLIMSEGDQFLIKSINEISLLLKSSIIYNHNDEENIKPVKSSEEIIRKFCTKELRGIKNGVFDVEEYIANSILDLILMSCWNLVATQLNLDNLPTHTFARDLRTYTIFSEYIETNQELINQKLNPKLKKILYSLNDVAGNSKKSIRGRLNDVRLIIDHDHE</sequence>
<organism evidence="2 3">
    <name type="scientific">Kwoniella dendrophila CBS 6074</name>
    <dbReference type="NCBI Taxonomy" id="1295534"/>
    <lineage>
        <taxon>Eukaryota</taxon>
        <taxon>Fungi</taxon>
        <taxon>Dikarya</taxon>
        <taxon>Basidiomycota</taxon>
        <taxon>Agaricomycotina</taxon>
        <taxon>Tremellomycetes</taxon>
        <taxon>Tremellales</taxon>
        <taxon>Cryptococcaceae</taxon>
        <taxon>Kwoniella</taxon>
    </lineage>
</organism>